<keyword evidence="4" id="KW-1185">Reference proteome</keyword>
<organism evidence="3 4">
    <name type="scientific">Hesseltinella vesiculosa</name>
    <dbReference type="NCBI Taxonomy" id="101127"/>
    <lineage>
        <taxon>Eukaryota</taxon>
        <taxon>Fungi</taxon>
        <taxon>Fungi incertae sedis</taxon>
        <taxon>Mucoromycota</taxon>
        <taxon>Mucoromycotina</taxon>
        <taxon>Mucoromycetes</taxon>
        <taxon>Mucorales</taxon>
        <taxon>Cunninghamellaceae</taxon>
        <taxon>Hesseltinella</taxon>
    </lineage>
</organism>
<name>A0A1X2G3X7_9FUNG</name>
<evidence type="ECO:0000313" key="3">
    <source>
        <dbReference type="EMBL" id="ORX44236.1"/>
    </source>
</evidence>
<dbReference type="GO" id="GO:0010181">
    <property type="term" value="F:FMN binding"/>
    <property type="evidence" value="ECO:0007669"/>
    <property type="project" value="InterPro"/>
</dbReference>
<dbReference type="Gene3D" id="2.30.110.10">
    <property type="entry name" value="Electron Transport, Fmn-binding Protein, Chain A"/>
    <property type="match status" value="1"/>
</dbReference>
<dbReference type="Proteomes" id="UP000242146">
    <property type="component" value="Unassembled WGS sequence"/>
</dbReference>
<accession>A0A1X2G3X7</accession>
<reference evidence="3 4" key="1">
    <citation type="submission" date="2016-07" db="EMBL/GenBank/DDBJ databases">
        <title>Pervasive Adenine N6-methylation of Active Genes in Fungi.</title>
        <authorList>
            <consortium name="DOE Joint Genome Institute"/>
            <person name="Mondo S.J."/>
            <person name="Dannebaum R.O."/>
            <person name="Kuo R.C."/>
            <person name="Labutti K."/>
            <person name="Haridas S."/>
            <person name="Kuo A."/>
            <person name="Salamov A."/>
            <person name="Ahrendt S.R."/>
            <person name="Lipzen A."/>
            <person name="Sullivan W."/>
            <person name="Andreopoulos W.B."/>
            <person name="Clum A."/>
            <person name="Lindquist E."/>
            <person name="Daum C."/>
            <person name="Ramamoorthy G.K."/>
            <person name="Gryganskyi A."/>
            <person name="Culley D."/>
            <person name="Magnuson J.K."/>
            <person name="James T.Y."/>
            <person name="O'Malley M.A."/>
            <person name="Stajich J.E."/>
            <person name="Spatafora J.W."/>
            <person name="Visel A."/>
            <person name="Grigoriev I.V."/>
        </authorList>
    </citation>
    <scope>NUCLEOTIDE SEQUENCE [LARGE SCALE GENOMIC DNA]</scope>
    <source>
        <strain evidence="3 4">NRRL 3301</strain>
    </source>
</reference>
<dbReference type="InterPro" id="IPR002563">
    <property type="entry name" value="Flavin_Rdtase-like_dom"/>
</dbReference>
<dbReference type="InterPro" id="IPR050268">
    <property type="entry name" value="NADH-dep_flavin_reductase"/>
</dbReference>
<feature type="domain" description="Flavin reductase like" evidence="2">
    <location>
        <begin position="1"/>
        <end position="156"/>
    </location>
</feature>
<evidence type="ECO:0000313" key="4">
    <source>
        <dbReference type="Proteomes" id="UP000242146"/>
    </source>
</evidence>
<sequence length="300" mass="34224">MRKVPQPVVVVTTSTSTGVERRGITVSSFTSLCLHPEPLISFCVRLPSRASDVLHASGRMVVNVLSQSQVPQSIAFSSPQAEQFKDIPFYDDADTGLPVLMGSLGSMYCDRVQVIPTGDHELWIAKVTKVDHGVGGQFGRRDEDQPLLYHDRSYRSVGEEVFMKAYEDCRLDTRQWMHRAHVRMAWNYLRERGDKAETNELIKQQLKIHFEKNPRVTYNETITTFFIHLIHLAIQANQGQDQDDFFDLMARFPILTDPKSILQYYSPGLLKSKQAQHQFTLPDLQPLPTYLIDQLASAEK</sequence>
<dbReference type="OrthoDB" id="2015405at2759"/>
<dbReference type="InterPro" id="IPR012349">
    <property type="entry name" value="Split_barrel_FMN-bd"/>
</dbReference>
<comment type="caution">
    <text evidence="3">The sequence shown here is derived from an EMBL/GenBank/DDBJ whole genome shotgun (WGS) entry which is preliminary data.</text>
</comment>
<dbReference type="SUPFAM" id="SSF50475">
    <property type="entry name" value="FMN-binding split barrel"/>
    <property type="match status" value="1"/>
</dbReference>
<dbReference type="PANTHER" id="PTHR30466:SF1">
    <property type="entry name" value="FMN REDUCTASE (NADH) RUTF"/>
    <property type="match status" value="1"/>
</dbReference>
<keyword evidence="1" id="KW-0560">Oxidoreductase</keyword>
<evidence type="ECO:0000256" key="1">
    <source>
        <dbReference type="ARBA" id="ARBA00023002"/>
    </source>
</evidence>
<dbReference type="EMBL" id="MCGT01000049">
    <property type="protein sequence ID" value="ORX44236.1"/>
    <property type="molecule type" value="Genomic_DNA"/>
</dbReference>
<proteinExistence type="predicted"/>
<protein>
    <recommendedName>
        <fullName evidence="2">Flavin reductase like domain-containing protein</fullName>
    </recommendedName>
</protein>
<dbReference type="STRING" id="101127.A0A1X2G3X7"/>
<evidence type="ECO:0000259" key="2">
    <source>
        <dbReference type="SMART" id="SM00903"/>
    </source>
</evidence>
<dbReference type="PANTHER" id="PTHR30466">
    <property type="entry name" value="FLAVIN REDUCTASE"/>
    <property type="match status" value="1"/>
</dbReference>
<dbReference type="AlphaFoldDB" id="A0A1X2G3X7"/>
<gene>
    <name evidence="3" type="ORF">DM01DRAFT_1340424</name>
</gene>
<dbReference type="Pfam" id="PF01613">
    <property type="entry name" value="Flavin_Reduct"/>
    <property type="match status" value="1"/>
</dbReference>
<dbReference type="GO" id="GO:0042602">
    <property type="term" value="F:riboflavin reductase (NADPH) activity"/>
    <property type="evidence" value="ECO:0007669"/>
    <property type="project" value="TreeGrafter"/>
</dbReference>
<dbReference type="SMART" id="SM00903">
    <property type="entry name" value="Flavin_Reduct"/>
    <property type="match status" value="1"/>
</dbReference>